<proteinExistence type="predicted"/>
<dbReference type="EMBL" id="JAUHHV010000005">
    <property type="protein sequence ID" value="KAK1424804.1"/>
    <property type="molecule type" value="Genomic_DNA"/>
</dbReference>
<reference evidence="1" key="1">
    <citation type="journal article" date="2023" name="bioRxiv">
        <title>Improved chromosome-level genome assembly for marigold (Tagetes erecta).</title>
        <authorList>
            <person name="Jiang F."/>
            <person name="Yuan L."/>
            <person name="Wang S."/>
            <person name="Wang H."/>
            <person name="Xu D."/>
            <person name="Wang A."/>
            <person name="Fan W."/>
        </authorList>
    </citation>
    <scope>NUCLEOTIDE SEQUENCE</scope>
    <source>
        <strain evidence="1">WSJ</strain>
        <tissue evidence="1">Leaf</tissue>
    </source>
</reference>
<organism evidence="1 2">
    <name type="scientific">Tagetes erecta</name>
    <name type="common">African marigold</name>
    <dbReference type="NCBI Taxonomy" id="13708"/>
    <lineage>
        <taxon>Eukaryota</taxon>
        <taxon>Viridiplantae</taxon>
        <taxon>Streptophyta</taxon>
        <taxon>Embryophyta</taxon>
        <taxon>Tracheophyta</taxon>
        <taxon>Spermatophyta</taxon>
        <taxon>Magnoliopsida</taxon>
        <taxon>eudicotyledons</taxon>
        <taxon>Gunneridae</taxon>
        <taxon>Pentapetalae</taxon>
        <taxon>asterids</taxon>
        <taxon>campanulids</taxon>
        <taxon>Asterales</taxon>
        <taxon>Asteraceae</taxon>
        <taxon>Asteroideae</taxon>
        <taxon>Heliantheae alliance</taxon>
        <taxon>Tageteae</taxon>
        <taxon>Tagetes</taxon>
    </lineage>
</organism>
<protein>
    <submittedName>
        <fullName evidence="1">Uncharacterized protein</fullName>
    </submittedName>
</protein>
<keyword evidence="2" id="KW-1185">Reference proteome</keyword>
<evidence type="ECO:0000313" key="2">
    <source>
        <dbReference type="Proteomes" id="UP001229421"/>
    </source>
</evidence>
<gene>
    <name evidence="1" type="ORF">QVD17_20142</name>
</gene>
<dbReference type="AlphaFoldDB" id="A0AAD8NXX4"/>
<comment type="caution">
    <text evidence="1">The sequence shown here is derived from an EMBL/GenBank/DDBJ whole genome shotgun (WGS) entry which is preliminary data.</text>
</comment>
<name>A0AAD8NXX4_TARER</name>
<dbReference type="Proteomes" id="UP001229421">
    <property type="component" value="Unassembled WGS sequence"/>
</dbReference>
<sequence>MGSLIMYMDVSVCINEGISSSQFSKTLPILLLHRSIFQNPQTSISYHRIIVDNTIIIQGKKDAVVDNTIIIEGPSWIIMKDWQISFKS</sequence>
<accession>A0AAD8NXX4</accession>
<evidence type="ECO:0000313" key="1">
    <source>
        <dbReference type="EMBL" id="KAK1424804.1"/>
    </source>
</evidence>